<sequence>MKIQDILRKSLNLKNYNCQNTINGLYNNVLIINNKYIIKKYNIDSIWNKENEVEIIKKMDYLKIHFVNNEYILTNKIYGCHPKFNVKNIPSVLKALDEWRERCSGMKLYNFWKFIGSLKIKDEELNKEYDEIYIEINDYIKQIASEDDLIICHNDICFDNVIFNEKEAYLIDFETAGLNYDFYELGVILYSILRQNNDQKDENFKKVIKILSQEKMININKLLLGIIMAYFVFSKLSLTNYTTNNKLMLMNRSKILLNMCKNRLSEFTIQ</sequence>
<dbReference type="InterPro" id="IPR002575">
    <property type="entry name" value="Aminoglycoside_PTrfase"/>
</dbReference>
<gene>
    <name evidence="2" type="ORF">CPAV1605_1110</name>
</gene>
<evidence type="ECO:0000313" key="2">
    <source>
        <dbReference type="EMBL" id="VVU95359.1"/>
    </source>
</evidence>
<dbReference type="Pfam" id="PF01636">
    <property type="entry name" value="APH"/>
    <property type="match status" value="1"/>
</dbReference>
<dbReference type="SUPFAM" id="SSF56112">
    <property type="entry name" value="Protein kinase-like (PK-like)"/>
    <property type="match status" value="1"/>
</dbReference>
<dbReference type="EMBL" id="CABVLZ010000004">
    <property type="protein sequence ID" value="VVU95359.1"/>
    <property type="molecule type" value="Genomic_DNA"/>
</dbReference>
<feature type="domain" description="Aminoglycoside phosphotransferase" evidence="1">
    <location>
        <begin position="128"/>
        <end position="195"/>
    </location>
</feature>
<proteinExistence type="predicted"/>
<reference evidence="2" key="1">
    <citation type="submission" date="2019-09" db="EMBL/GenBank/DDBJ databases">
        <authorList>
            <person name="Needham M D."/>
        </authorList>
    </citation>
    <scope>NUCLEOTIDE SEQUENCE</scope>
</reference>
<dbReference type="InterPro" id="IPR011009">
    <property type="entry name" value="Kinase-like_dom_sf"/>
</dbReference>
<accession>A0A5E8CKU9</accession>
<evidence type="ECO:0000259" key="1">
    <source>
        <dbReference type="Pfam" id="PF01636"/>
    </source>
</evidence>
<protein>
    <recommendedName>
        <fullName evidence="1">Aminoglycoside phosphotransferase domain-containing protein</fullName>
    </recommendedName>
</protein>
<organism evidence="2">
    <name type="scientific">seawater metagenome</name>
    <dbReference type="NCBI Taxonomy" id="1561972"/>
    <lineage>
        <taxon>unclassified sequences</taxon>
        <taxon>metagenomes</taxon>
        <taxon>ecological metagenomes</taxon>
    </lineage>
</organism>
<dbReference type="AlphaFoldDB" id="A0A5E8CKU9"/>
<name>A0A5E8CKU9_9ZZZZ</name>
<dbReference type="Gene3D" id="3.90.1200.10">
    <property type="match status" value="1"/>
</dbReference>